<dbReference type="AlphaFoldDB" id="A0A8C1WZL2"/>
<dbReference type="Proteomes" id="UP000694700">
    <property type="component" value="Unplaced"/>
</dbReference>
<evidence type="ECO:0000313" key="1">
    <source>
        <dbReference type="Ensembl" id="ENSCCRP00015073661.1"/>
    </source>
</evidence>
<reference evidence="1" key="1">
    <citation type="submission" date="2025-08" db="UniProtKB">
        <authorList>
            <consortium name="Ensembl"/>
        </authorList>
    </citation>
    <scope>IDENTIFICATION</scope>
</reference>
<proteinExistence type="predicted"/>
<name>A0A8C1WZL2_CYPCA</name>
<dbReference type="Ensembl" id="ENSCCRT00015076054.1">
    <property type="protein sequence ID" value="ENSCCRP00015073661.1"/>
    <property type="gene ID" value="ENSCCRG00015029840.1"/>
</dbReference>
<protein>
    <submittedName>
        <fullName evidence="1">Uncharacterized protein</fullName>
    </submittedName>
</protein>
<organism evidence="1 2">
    <name type="scientific">Cyprinus carpio</name>
    <name type="common">Common carp</name>
    <dbReference type="NCBI Taxonomy" id="7962"/>
    <lineage>
        <taxon>Eukaryota</taxon>
        <taxon>Metazoa</taxon>
        <taxon>Chordata</taxon>
        <taxon>Craniata</taxon>
        <taxon>Vertebrata</taxon>
        <taxon>Euteleostomi</taxon>
        <taxon>Actinopterygii</taxon>
        <taxon>Neopterygii</taxon>
        <taxon>Teleostei</taxon>
        <taxon>Ostariophysi</taxon>
        <taxon>Cypriniformes</taxon>
        <taxon>Cyprinidae</taxon>
        <taxon>Cyprininae</taxon>
        <taxon>Cyprinus</taxon>
    </lineage>
</organism>
<evidence type="ECO:0000313" key="2">
    <source>
        <dbReference type="Proteomes" id="UP000694700"/>
    </source>
</evidence>
<accession>A0A8C1WZL2</accession>
<sequence length="69" mass="7495">MLLLMRGLAKLSQAVIETQASSVRSSGFQAVSQSMQMTAEQGMSVAMQKIQVSTSRNGIHFHYKMDSSG</sequence>